<reference evidence="2 3" key="1">
    <citation type="submission" date="2019-04" db="EMBL/GenBank/DDBJ databases">
        <authorList>
            <person name="Grouzdev D.S."/>
            <person name="Nazina T.N."/>
        </authorList>
    </citation>
    <scope>NUCLEOTIDE SEQUENCE [LARGE SCALE GENOMIC DNA]</scope>
    <source>
        <strain evidence="2 3">SHC 3-19</strain>
    </source>
</reference>
<comment type="caution">
    <text evidence="2">The sequence shown here is derived from an EMBL/GenBank/DDBJ whole genome shotgun (WGS) entry which is preliminary data.</text>
</comment>
<dbReference type="InterPro" id="IPR052746">
    <property type="entry name" value="MlaB_ABC_Transporter"/>
</dbReference>
<protein>
    <submittedName>
        <fullName evidence="2">STAS domain-containing protein</fullName>
    </submittedName>
</protein>
<dbReference type="SUPFAM" id="SSF52091">
    <property type="entry name" value="SpoIIaa-like"/>
    <property type="match status" value="1"/>
</dbReference>
<evidence type="ECO:0000259" key="1">
    <source>
        <dbReference type="PROSITE" id="PS50801"/>
    </source>
</evidence>
<sequence length="100" mass="10431">MAATEPSVERAGTLLRLRGRLDRASVAGLWPRALAALDGAQALDLQAVEALDSAGLALLAELADRLPQATRRIEGEPPGLAGLCAAYRMNADLIRAQGTV</sequence>
<dbReference type="Proteomes" id="UP000308508">
    <property type="component" value="Unassembled WGS sequence"/>
</dbReference>
<dbReference type="PANTHER" id="PTHR35849">
    <property type="entry name" value="BLR2341 PROTEIN"/>
    <property type="match status" value="1"/>
</dbReference>
<dbReference type="Gene3D" id="3.30.750.24">
    <property type="entry name" value="STAS domain"/>
    <property type="match status" value="1"/>
</dbReference>
<name>A0A5R9PHT8_9GAMM</name>
<dbReference type="InterPro" id="IPR036513">
    <property type="entry name" value="STAS_dom_sf"/>
</dbReference>
<dbReference type="PROSITE" id="PS50801">
    <property type="entry name" value="STAS"/>
    <property type="match status" value="1"/>
</dbReference>
<evidence type="ECO:0000313" key="3">
    <source>
        <dbReference type="Proteomes" id="UP000308508"/>
    </source>
</evidence>
<dbReference type="RefSeq" id="WP_138346731.1">
    <property type="nucleotide sequence ID" value="NZ_SROY01000001.1"/>
</dbReference>
<feature type="domain" description="STAS" evidence="1">
    <location>
        <begin position="14"/>
        <end position="75"/>
    </location>
</feature>
<dbReference type="PANTHER" id="PTHR35849:SF1">
    <property type="entry name" value="INTERMEMBRANE PHOSPHOLIPID TRANSPORT SYSTEM BINDING PROTEIN MLAB"/>
    <property type="match status" value="1"/>
</dbReference>
<keyword evidence="3" id="KW-1185">Reference proteome</keyword>
<dbReference type="STRING" id="1123377.GCA_000423885_00823"/>
<dbReference type="EMBL" id="SROY01000001">
    <property type="protein sequence ID" value="TLX22627.1"/>
    <property type="molecule type" value="Genomic_DNA"/>
</dbReference>
<evidence type="ECO:0000313" key="2">
    <source>
        <dbReference type="EMBL" id="TLX22627.1"/>
    </source>
</evidence>
<dbReference type="InterPro" id="IPR002645">
    <property type="entry name" value="STAS_dom"/>
</dbReference>
<gene>
    <name evidence="2" type="ORF">E5S66_00940</name>
</gene>
<proteinExistence type="predicted"/>
<organism evidence="2 3">
    <name type="scientific">Thermomonas fusca</name>
    <dbReference type="NCBI Taxonomy" id="215690"/>
    <lineage>
        <taxon>Bacteria</taxon>
        <taxon>Pseudomonadati</taxon>
        <taxon>Pseudomonadota</taxon>
        <taxon>Gammaproteobacteria</taxon>
        <taxon>Lysobacterales</taxon>
        <taxon>Lysobacteraceae</taxon>
        <taxon>Thermomonas</taxon>
    </lineage>
</organism>
<dbReference type="InterPro" id="IPR058548">
    <property type="entry name" value="MlaB-like_STAS"/>
</dbReference>
<dbReference type="AlphaFoldDB" id="A0A5R9PHT8"/>
<dbReference type="Pfam" id="PF13466">
    <property type="entry name" value="STAS_2"/>
    <property type="match status" value="1"/>
</dbReference>
<accession>A0A5R9PHT8</accession>